<sequence length="87" mass="9731">MNTNNSTTVRSKITSKNQVTIPKTVRNLLDLQSSDVIEWKISPNGTITIIPSKPDLWQTVAAQEKQFGNLSTPELDWGPDVESEDFD</sequence>
<evidence type="ECO:0000313" key="5">
    <source>
        <dbReference type="Proteomes" id="UP000051886"/>
    </source>
</evidence>
<dbReference type="Proteomes" id="UP000051886">
    <property type="component" value="Unassembled WGS sequence"/>
</dbReference>
<dbReference type="SUPFAM" id="SSF89447">
    <property type="entry name" value="AbrB/MazE/MraZ-like"/>
    <property type="match status" value="1"/>
</dbReference>
<dbReference type="GO" id="GO:0003677">
    <property type="term" value="F:DNA binding"/>
    <property type="evidence" value="ECO:0007669"/>
    <property type="project" value="UniProtKB-UniRule"/>
</dbReference>
<dbReference type="AlphaFoldDB" id="A0A0R2LI65"/>
<comment type="caution">
    <text evidence="4">The sequence shown here is derived from an EMBL/GenBank/DDBJ whole genome shotgun (WGS) entry which is preliminary data.</text>
</comment>
<dbReference type="RefSeq" id="WP_017867065.1">
    <property type="nucleotide sequence ID" value="NZ_BJYB01000040.1"/>
</dbReference>
<feature type="region of interest" description="Disordered" evidence="2">
    <location>
        <begin position="67"/>
        <end position="87"/>
    </location>
</feature>
<dbReference type="PATRIC" id="fig|449659.4.peg.617"/>
<dbReference type="PROSITE" id="PS51740">
    <property type="entry name" value="SPOVT_ABRB"/>
    <property type="match status" value="1"/>
</dbReference>
<evidence type="ECO:0000256" key="2">
    <source>
        <dbReference type="SAM" id="MobiDB-lite"/>
    </source>
</evidence>
<dbReference type="InterPro" id="IPR007159">
    <property type="entry name" value="SpoVT-AbrB_dom"/>
</dbReference>
<dbReference type="InterPro" id="IPR037914">
    <property type="entry name" value="SpoVT-AbrB_sf"/>
</dbReference>
<gene>
    <name evidence="4" type="ORF">IV66_GL000613</name>
</gene>
<dbReference type="EMBL" id="JQCN01000012">
    <property type="protein sequence ID" value="KRO01238.1"/>
    <property type="molecule type" value="Genomic_DNA"/>
</dbReference>
<protein>
    <recommendedName>
        <fullName evidence="3">SpoVT-AbrB domain-containing protein</fullName>
    </recommendedName>
</protein>
<dbReference type="NCBIfam" id="TIGR01439">
    <property type="entry name" value="lp_hng_hel_AbrB"/>
    <property type="match status" value="1"/>
</dbReference>
<feature type="domain" description="SpoVT-AbrB" evidence="3">
    <location>
        <begin position="8"/>
        <end position="54"/>
    </location>
</feature>
<name>A0A0R2LI65_9LACO</name>
<evidence type="ECO:0000313" key="4">
    <source>
        <dbReference type="EMBL" id="KRO01238.1"/>
    </source>
</evidence>
<keyword evidence="1" id="KW-0238">DNA-binding</keyword>
<dbReference type="Gene3D" id="2.10.260.10">
    <property type="match status" value="1"/>
</dbReference>
<proteinExistence type="predicted"/>
<dbReference type="Pfam" id="PF04014">
    <property type="entry name" value="MazE_antitoxin"/>
    <property type="match status" value="1"/>
</dbReference>
<organism evidence="4 5">
    <name type="scientific">Ligilactobacillus pobuzihii</name>
    <dbReference type="NCBI Taxonomy" id="449659"/>
    <lineage>
        <taxon>Bacteria</taxon>
        <taxon>Bacillati</taxon>
        <taxon>Bacillota</taxon>
        <taxon>Bacilli</taxon>
        <taxon>Lactobacillales</taxon>
        <taxon>Lactobacillaceae</taxon>
        <taxon>Ligilactobacillus</taxon>
    </lineage>
</organism>
<keyword evidence="5" id="KW-1185">Reference proteome</keyword>
<reference evidence="4 5" key="1">
    <citation type="journal article" date="2015" name="Genome Announc.">
        <title>Expanding the biotechnology potential of lactobacilli through comparative genomics of 213 strains and associated genera.</title>
        <authorList>
            <person name="Sun Z."/>
            <person name="Harris H.M."/>
            <person name="McCann A."/>
            <person name="Guo C."/>
            <person name="Argimon S."/>
            <person name="Zhang W."/>
            <person name="Yang X."/>
            <person name="Jeffery I.B."/>
            <person name="Cooney J.C."/>
            <person name="Kagawa T.F."/>
            <person name="Liu W."/>
            <person name="Song Y."/>
            <person name="Salvetti E."/>
            <person name="Wrobel A."/>
            <person name="Rasinkangas P."/>
            <person name="Parkhill J."/>
            <person name="Rea M.C."/>
            <person name="O'Sullivan O."/>
            <person name="Ritari J."/>
            <person name="Douillard F.P."/>
            <person name="Paul Ross R."/>
            <person name="Yang R."/>
            <person name="Briner A.E."/>
            <person name="Felis G.E."/>
            <person name="de Vos W.M."/>
            <person name="Barrangou R."/>
            <person name="Klaenhammer T.R."/>
            <person name="Caufield P.W."/>
            <person name="Cui Y."/>
            <person name="Zhang H."/>
            <person name="O'Toole P.W."/>
        </authorList>
    </citation>
    <scope>NUCLEOTIDE SEQUENCE [LARGE SCALE GENOMIC DNA]</scope>
    <source>
        <strain evidence="4 5">NBRC 103219</strain>
    </source>
</reference>
<evidence type="ECO:0000259" key="3">
    <source>
        <dbReference type="PROSITE" id="PS51740"/>
    </source>
</evidence>
<dbReference type="SMART" id="SM00966">
    <property type="entry name" value="SpoVT_AbrB"/>
    <property type="match status" value="1"/>
</dbReference>
<dbReference type="OrthoDB" id="9811597at2"/>
<evidence type="ECO:0000256" key="1">
    <source>
        <dbReference type="PROSITE-ProRule" id="PRU01076"/>
    </source>
</evidence>
<feature type="compositionally biased region" description="Acidic residues" evidence="2">
    <location>
        <begin position="77"/>
        <end position="87"/>
    </location>
</feature>
<accession>A0A0R2LI65</accession>